<keyword evidence="2" id="KW-1003">Cell membrane</keyword>
<evidence type="ECO:0000313" key="7">
    <source>
        <dbReference type="EMBL" id="WWM70625.1"/>
    </source>
</evidence>
<name>A0ABZ2G135_9SPHN</name>
<evidence type="ECO:0000256" key="5">
    <source>
        <dbReference type="ARBA" id="ARBA00023136"/>
    </source>
</evidence>
<dbReference type="Proteomes" id="UP001382935">
    <property type="component" value="Chromosome"/>
</dbReference>
<keyword evidence="8" id="KW-1185">Reference proteome</keyword>
<dbReference type="SUPFAM" id="SSF53448">
    <property type="entry name" value="Nucleotide-diphospho-sugar transferases"/>
    <property type="match status" value="1"/>
</dbReference>
<evidence type="ECO:0000259" key="6">
    <source>
        <dbReference type="Pfam" id="PF00535"/>
    </source>
</evidence>
<feature type="domain" description="Glycosyltransferase 2-like" evidence="6">
    <location>
        <begin position="13"/>
        <end position="118"/>
    </location>
</feature>
<dbReference type="PANTHER" id="PTHR43646:SF2">
    <property type="entry name" value="GLYCOSYLTRANSFERASE 2-LIKE DOMAIN-CONTAINING PROTEIN"/>
    <property type="match status" value="1"/>
</dbReference>
<dbReference type="EMBL" id="CP145607">
    <property type="protein sequence ID" value="WWM70625.1"/>
    <property type="molecule type" value="Genomic_DNA"/>
</dbReference>
<gene>
    <name evidence="7" type="ORF">V6R86_08045</name>
</gene>
<keyword evidence="4" id="KW-0808">Transferase</keyword>
<dbReference type="InterPro" id="IPR001173">
    <property type="entry name" value="Glyco_trans_2-like"/>
</dbReference>
<dbReference type="NCBIfam" id="TIGR04283">
    <property type="entry name" value="glyco_like_mftF"/>
    <property type="match status" value="1"/>
</dbReference>
<dbReference type="CDD" id="cd02522">
    <property type="entry name" value="GT_2_like_a"/>
    <property type="match status" value="1"/>
</dbReference>
<keyword evidence="3" id="KW-0328">Glycosyltransferase</keyword>
<evidence type="ECO:0000256" key="1">
    <source>
        <dbReference type="ARBA" id="ARBA00004236"/>
    </source>
</evidence>
<dbReference type="Gene3D" id="3.90.550.10">
    <property type="entry name" value="Spore Coat Polysaccharide Biosynthesis Protein SpsA, Chain A"/>
    <property type="match status" value="1"/>
</dbReference>
<evidence type="ECO:0000256" key="4">
    <source>
        <dbReference type="ARBA" id="ARBA00022679"/>
    </source>
</evidence>
<organism evidence="7 8">
    <name type="scientific">Sphingomonas kaistensis</name>
    <dbReference type="NCBI Taxonomy" id="298708"/>
    <lineage>
        <taxon>Bacteria</taxon>
        <taxon>Pseudomonadati</taxon>
        <taxon>Pseudomonadota</taxon>
        <taxon>Alphaproteobacteria</taxon>
        <taxon>Sphingomonadales</taxon>
        <taxon>Sphingomonadaceae</taxon>
        <taxon>Sphingomonas</taxon>
    </lineage>
</organism>
<protein>
    <submittedName>
        <fullName evidence="7">TIGR04283 family arsenosugar biosynthesis glycosyltransferase</fullName>
    </submittedName>
</protein>
<dbReference type="InterPro" id="IPR026461">
    <property type="entry name" value="Trfase_2_rSAM/seldom_assoc"/>
</dbReference>
<dbReference type="Pfam" id="PF00535">
    <property type="entry name" value="Glycos_transf_2"/>
    <property type="match status" value="1"/>
</dbReference>
<dbReference type="PANTHER" id="PTHR43646">
    <property type="entry name" value="GLYCOSYLTRANSFERASE"/>
    <property type="match status" value="1"/>
</dbReference>
<sequence length="228" mass="25192">MLGLREDGAERLSVVIPALNAAATLRACVERLAGANEIVVVDGGSNDGTPALAAQLDAKVIEAPRGRGVQLRAGAEAAMGDWLLFLHADTLLDRGWQQAVREHIAAFPDHAACFRFRLDDPAWQARVIERGVSLRAGMLGLPYGDQGLLISRRHYDALGEFRALPLMEDVDLVRRIGRKRLRHLDIAAVTSAARWRQDGWWRRSARNLLCLTLYRAGVSPERIARLYG</sequence>
<dbReference type="RefSeq" id="WP_338503542.1">
    <property type="nucleotide sequence ID" value="NZ_CP145607.1"/>
</dbReference>
<dbReference type="InterPro" id="IPR029044">
    <property type="entry name" value="Nucleotide-diphossugar_trans"/>
</dbReference>
<comment type="subcellular location">
    <subcellularLocation>
        <location evidence="1">Cell membrane</location>
    </subcellularLocation>
</comment>
<evidence type="ECO:0000313" key="8">
    <source>
        <dbReference type="Proteomes" id="UP001382935"/>
    </source>
</evidence>
<accession>A0ABZ2G135</accession>
<evidence type="ECO:0000256" key="2">
    <source>
        <dbReference type="ARBA" id="ARBA00022475"/>
    </source>
</evidence>
<proteinExistence type="predicted"/>
<reference evidence="7 8" key="1">
    <citation type="submission" date="2024-02" db="EMBL/GenBank/DDBJ databases">
        <title>Full genome sequence of Sphingomonas kaistensis.</title>
        <authorList>
            <person name="Poletto B.L."/>
            <person name="Silva G."/>
            <person name="Galante D."/>
            <person name="Campos K.R."/>
            <person name="Santos M.B.N."/>
            <person name="Sacchi C.T."/>
        </authorList>
    </citation>
    <scope>NUCLEOTIDE SEQUENCE [LARGE SCALE GENOMIC DNA]</scope>
    <source>
        <strain evidence="7 8">MA4R</strain>
    </source>
</reference>
<keyword evidence="5" id="KW-0472">Membrane</keyword>
<evidence type="ECO:0000256" key="3">
    <source>
        <dbReference type="ARBA" id="ARBA00022676"/>
    </source>
</evidence>